<evidence type="ECO:0000256" key="1">
    <source>
        <dbReference type="SAM" id="MobiDB-lite"/>
    </source>
</evidence>
<feature type="region of interest" description="Disordered" evidence="1">
    <location>
        <begin position="430"/>
        <end position="455"/>
    </location>
</feature>
<sequence>MLNAVVLNADEFLTWIGKGKAAKPRRLSAHATRDAVADSFCTLLLPSRPASAGAAATIVLVDQAKIREFYAFVSTYVVEYVPFSAFFRVIRSDQIDILESDEAVVEGPRAERLASTLVGVAVAEAALYLRSREAGVDGKFPTLAAVNATYSAAVLQGLMRSKSADTAAIGNCWAELRSLMGSEPLPLSHYELARFWEVVSAAFSEGSLLVYDDDVIVGTLRQSIGAGSVHEDMLANLFAGIPELRDKRLRFGGTREDRARSVQEAIAVLEGSPRSLGSLEACAAGCLLSLLGDGSFKFLPSALSLSSRLPTAPLWFGLWAGLQESNDALTRFNCLGRRLVRDLYAHSGIYAEPMDDVSIDELRTGVLDLGTIHRGQSSALSVEIYPNVSSRQRLGLNRLPPAEADPRFREELRELRQLLNRSSTVLKSLENAVSTEPDRRTHNGSAKLRGKGLNK</sequence>
<evidence type="ECO:0000313" key="2">
    <source>
        <dbReference type="EMBL" id="EAU43133.1"/>
    </source>
</evidence>
<dbReference type="Proteomes" id="UP000004310">
    <property type="component" value="Unassembled WGS sequence"/>
</dbReference>
<keyword evidence="3" id="KW-1185">Reference proteome</keyword>
<dbReference type="AlphaFoldDB" id="Q0G5D1"/>
<name>Q0G5D1_9HYPH</name>
<protein>
    <submittedName>
        <fullName evidence="2">Uncharacterized protein</fullName>
    </submittedName>
</protein>
<comment type="caution">
    <text evidence="2">The sequence shown here is derived from an EMBL/GenBank/DDBJ whole genome shotgun (WGS) entry which is preliminary data.</text>
</comment>
<gene>
    <name evidence="2" type="ORF">FP2506_09826</name>
</gene>
<evidence type="ECO:0000313" key="3">
    <source>
        <dbReference type="Proteomes" id="UP000004310"/>
    </source>
</evidence>
<dbReference type="EMBL" id="AATP01000001">
    <property type="protein sequence ID" value="EAU43133.1"/>
    <property type="molecule type" value="Genomic_DNA"/>
</dbReference>
<dbReference type="HOGENOM" id="CLU_600980_0_0_5"/>
<organism evidence="2 3">
    <name type="scientific">Fulvimarina pelagi HTCC2506</name>
    <dbReference type="NCBI Taxonomy" id="314231"/>
    <lineage>
        <taxon>Bacteria</taxon>
        <taxon>Pseudomonadati</taxon>
        <taxon>Pseudomonadota</taxon>
        <taxon>Alphaproteobacteria</taxon>
        <taxon>Hyphomicrobiales</taxon>
        <taxon>Aurantimonadaceae</taxon>
        <taxon>Fulvimarina</taxon>
    </lineage>
</organism>
<reference evidence="2 3" key="1">
    <citation type="journal article" date="2010" name="J. Bacteriol.">
        <title>Genome sequence of Fulvimarina pelagi HTCC2506T, a Mn(II)-oxidizing alphaproteobacterium possessing an aerobic anoxygenic photosynthetic gene cluster and Xanthorhodopsin.</title>
        <authorList>
            <person name="Kang I."/>
            <person name="Oh H.M."/>
            <person name="Lim S.I."/>
            <person name="Ferriera S."/>
            <person name="Giovannoni S.J."/>
            <person name="Cho J.C."/>
        </authorList>
    </citation>
    <scope>NUCLEOTIDE SEQUENCE [LARGE SCALE GENOMIC DNA]</scope>
    <source>
        <strain evidence="2 3">HTCC2506</strain>
    </source>
</reference>
<proteinExistence type="predicted"/>
<accession>Q0G5D1</accession>
<dbReference type="RefSeq" id="WP_007067107.1">
    <property type="nucleotide sequence ID" value="NZ_DS022272.1"/>
</dbReference>
<dbReference type="STRING" id="217511.GCA_001463845_00727"/>